<organism evidence="2">
    <name type="scientific">Siphoviridae sp. cty3u30</name>
    <dbReference type="NCBI Taxonomy" id="2825744"/>
    <lineage>
        <taxon>Viruses</taxon>
        <taxon>Duplodnaviria</taxon>
        <taxon>Heunggongvirae</taxon>
        <taxon>Uroviricota</taxon>
        <taxon>Caudoviricetes</taxon>
    </lineage>
</organism>
<feature type="region of interest" description="Disordered" evidence="1">
    <location>
        <begin position="33"/>
        <end position="64"/>
    </location>
</feature>
<sequence length="64" mass="7654">MRQVMCCYYCKTERHPGCHATCERYKAEKAAREAEQESIRRKKSQERSLESYQRAAADRLRRAK</sequence>
<accession>A0A8S5Q8C7</accession>
<evidence type="ECO:0000313" key="2">
    <source>
        <dbReference type="EMBL" id="DAE15073.1"/>
    </source>
</evidence>
<protein>
    <submittedName>
        <fullName evidence="2">Uncharacterized protein</fullName>
    </submittedName>
</protein>
<name>A0A8S5Q8C7_9CAUD</name>
<feature type="compositionally biased region" description="Basic and acidic residues" evidence="1">
    <location>
        <begin position="33"/>
        <end position="49"/>
    </location>
</feature>
<evidence type="ECO:0000256" key="1">
    <source>
        <dbReference type="SAM" id="MobiDB-lite"/>
    </source>
</evidence>
<reference evidence="2" key="1">
    <citation type="journal article" date="2021" name="Proc. Natl. Acad. Sci. U.S.A.">
        <title>A Catalog of Tens of Thousands of Viruses from Human Metagenomes Reveals Hidden Associations with Chronic Diseases.</title>
        <authorList>
            <person name="Tisza M.J."/>
            <person name="Buck C.B."/>
        </authorList>
    </citation>
    <scope>NUCLEOTIDE SEQUENCE</scope>
    <source>
        <strain evidence="2">Cty3u30</strain>
    </source>
</reference>
<proteinExistence type="predicted"/>
<dbReference type="EMBL" id="BK015598">
    <property type="protein sequence ID" value="DAE15073.1"/>
    <property type="molecule type" value="Genomic_DNA"/>
</dbReference>